<accession>F8N994</accession>
<evidence type="ECO:0000259" key="9">
    <source>
        <dbReference type="Pfam" id="PF02838"/>
    </source>
</evidence>
<dbReference type="AlphaFoldDB" id="F8N994"/>
<feature type="domain" description="Glycoside hydrolase family 20 catalytic" evidence="8">
    <location>
        <begin position="160"/>
        <end position="510"/>
    </location>
</feature>
<dbReference type="InterPro" id="IPR015882">
    <property type="entry name" value="HEX_bac_N"/>
</dbReference>
<dbReference type="EMBL" id="GL945017">
    <property type="protein sequence ID" value="EGN57703.1"/>
    <property type="molecule type" value="Genomic_DNA"/>
</dbReference>
<dbReference type="GO" id="GO:0004563">
    <property type="term" value="F:beta-N-acetylhexosaminidase activity"/>
    <property type="evidence" value="ECO:0007669"/>
    <property type="project" value="UniProtKB-EC"/>
</dbReference>
<dbReference type="STRING" id="688246.Premu_2319"/>
<sequence length="553" mass="61907">MKKSFLFSLLMLWVMAAGAAPKADYGQVVPVPDKIVYNAKGGNYVLSATTVIAYPAHDAAMERDAAFLAQYVKDMTRLDLPTVPVKSKGKGGITLTLDRKARLAPEAYVITVDHRGVTVTGATPAGVFYGIQTLRKALPVLSEAQSVELPAARLEAQPRFGYRGLMLDCSRHFFPVKFVKQYIDLLALHGMNRFHWHLSDDQGWRFPVPGYPRLTEVGSKRAQTVMGHNSEVLDGTPYGGYYTDEEIRDIVKYAADRYITIVPEVDMPGHMMAALAAYPELGCTGGPYKTGEYWGVYPDILCAGNEKTYAFVKAVLDHVCDLFPSKYIHIGGDESPRVRWEHCPRCQTMIARQGLKDRDGHAKEALLQGYFAHRVQQYLEIKGRHIIGWDELLECDVDTSATIMSWRGAEPGAKGATMGHDIIMSPSNALYFDYYQSKDQGSEPPAIGGFSDVANVYNMEPVPAELTPQAKAHIKGVQANLWTEYISNPNQAEYMILPRMAALAEVQWLQPAEKDFGAFRKRVSSLRHIYDLYGYTYAHHLWPEEFRKGARQY</sequence>
<protein>
    <recommendedName>
        <fullName evidence="3">beta-N-acetylhexosaminidase</fullName>
        <ecNumber evidence="3">3.2.1.52</ecNumber>
    </recommendedName>
</protein>
<dbReference type="InterPro" id="IPR017853">
    <property type="entry name" value="GH"/>
</dbReference>
<evidence type="ECO:0000256" key="3">
    <source>
        <dbReference type="ARBA" id="ARBA00012663"/>
    </source>
</evidence>
<evidence type="ECO:0000256" key="6">
    <source>
        <dbReference type="PIRSR" id="PIRSR625705-1"/>
    </source>
</evidence>
<dbReference type="InterPro" id="IPR015883">
    <property type="entry name" value="Glyco_hydro_20_cat"/>
</dbReference>
<organism evidence="10 11">
    <name type="scientific">Hallella multisaccharivorax DSM 17128</name>
    <dbReference type="NCBI Taxonomy" id="688246"/>
    <lineage>
        <taxon>Bacteria</taxon>
        <taxon>Pseudomonadati</taxon>
        <taxon>Bacteroidota</taxon>
        <taxon>Bacteroidia</taxon>
        <taxon>Bacteroidales</taxon>
        <taxon>Prevotellaceae</taxon>
        <taxon>Hallella</taxon>
    </lineage>
</organism>
<dbReference type="HOGENOM" id="CLU_007082_5_1_10"/>
<dbReference type="GO" id="GO:0030203">
    <property type="term" value="P:glycosaminoglycan metabolic process"/>
    <property type="evidence" value="ECO:0007669"/>
    <property type="project" value="TreeGrafter"/>
</dbReference>
<dbReference type="OrthoDB" id="1090159at2"/>
<dbReference type="Pfam" id="PF02838">
    <property type="entry name" value="Glyco_hydro_20b"/>
    <property type="match status" value="1"/>
</dbReference>
<dbReference type="eggNOG" id="COG3525">
    <property type="taxonomic scope" value="Bacteria"/>
</dbReference>
<keyword evidence="7" id="KW-0732">Signal</keyword>
<evidence type="ECO:0000256" key="2">
    <source>
        <dbReference type="ARBA" id="ARBA00006285"/>
    </source>
</evidence>
<evidence type="ECO:0000256" key="5">
    <source>
        <dbReference type="ARBA" id="ARBA00023295"/>
    </source>
</evidence>
<comment type="catalytic activity">
    <reaction evidence="1">
        <text>Hydrolysis of terminal non-reducing N-acetyl-D-hexosamine residues in N-acetyl-beta-D-hexosaminides.</text>
        <dbReference type="EC" id="3.2.1.52"/>
    </reaction>
</comment>
<dbReference type="EC" id="3.2.1.52" evidence="3"/>
<keyword evidence="5 10" id="KW-0326">Glycosidase</keyword>
<dbReference type="Gene3D" id="3.20.20.80">
    <property type="entry name" value="Glycosidases"/>
    <property type="match status" value="1"/>
</dbReference>
<dbReference type="PRINTS" id="PR00738">
    <property type="entry name" value="GLHYDRLASE20"/>
</dbReference>
<dbReference type="PANTHER" id="PTHR22600">
    <property type="entry name" value="BETA-HEXOSAMINIDASE"/>
    <property type="match status" value="1"/>
</dbReference>
<comment type="similarity">
    <text evidence="2">Belongs to the glycosyl hydrolase 20 family.</text>
</comment>
<dbReference type="Pfam" id="PF00728">
    <property type="entry name" value="Glyco_hydro_20"/>
    <property type="match status" value="1"/>
</dbReference>
<dbReference type="InterPro" id="IPR025705">
    <property type="entry name" value="Beta_hexosaminidase_sua/sub"/>
</dbReference>
<dbReference type="InterPro" id="IPR029018">
    <property type="entry name" value="Hex-like_dom2"/>
</dbReference>
<evidence type="ECO:0000256" key="4">
    <source>
        <dbReference type="ARBA" id="ARBA00022801"/>
    </source>
</evidence>
<dbReference type="RefSeq" id="WP_007575450.1">
    <property type="nucleotide sequence ID" value="NZ_BPTS01000002.1"/>
</dbReference>
<dbReference type="PANTHER" id="PTHR22600:SF57">
    <property type="entry name" value="BETA-N-ACETYLHEXOSAMINIDASE"/>
    <property type="match status" value="1"/>
</dbReference>
<evidence type="ECO:0000313" key="11">
    <source>
        <dbReference type="Proteomes" id="UP000002772"/>
    </source>
</evidence>
<dbReference type="GO" id="GO:0016020">
    <property type="term" value="C:membrane"/>
    <property type="evidence" value="ECO:0007669"/>
    <property type="project" value="TreeGrafter"/>
</dbReference>
<evidence type="ECO:0000256" key="1">
    <source>
        <dbReference type="ARBA" id="ARBA00001231"/>
    </source>
</evidence>
<feature type="active site" description="Proton donor" evidence="6">
    <location>
        <position position="334"/>
    </location>
</feature>
<evidence type="ECO:0000313" key="10">
    <source>
        <dbReference type="EMBL" id="EGN57703.1"/>
    </source>
</evidence>
<dbReference type="SUPFAM" id="SSF55545">
    <property type="entry name" value="beta-N-acetylhexosaminidase-like domain"/>
    <property type="match status" value="1"/>
</dbReference>
<feature type="domain" description="Beta-hexosaminidase bacterial type N-terminal" evidence="9">
    <location>
        <begin position="27"/>
        <end position="142"/>
    </location>
</feature>
<evidence type="ECO:0000259" key="8">
    <source>
        <dbReference type="Pfam" id="PF00728"/>
    </source>
</evidence>
<proteinExistence type="inferred from homology"/>
<feature type="chain" id="PRO_5003375865" description="beta-N-acetylhexosaminidase" evidence="7">
    <location>
        <begin position="20"/>
        <end position="553"/>
    </location>
</feature>
<dbReference type="CDD" id="cd06563">
    <property type="entry name" value="GH20_chitobiase-like"/>
    <property type="match status" value="1"/>
</dbReference>
<dbReference type="Gene3D" id="3.30.379.10">
    <property type="entry name" value="Chitobiase/beta-hexosaminidase domain 2-like"/>
    <property type="match status" value="1"/>
</dbReference>
<feature type="signal peptide" evidence="7">
    <location>
        <begin position="1"/>
        <end position="19"/>
    </location>
</feature>
<keyword evidence="11" id="KW-1185">Reference proteome</keyword>
<evidence type="ECO:0000256" key="7">
    <source>
        <dbReference type="SAM" id="SignalP"/>
    </source>
</evidence>
<gene>
    <name evidence="10" type="ORF">Premu_2319</name>
</gene>
<keyword evidence="4 10" id="KW-0378">Hydrolase</keyword>
<dbReference type="SUPFAM" id="SSF51445">
    <property type="entry name" value="(Trans)glycosidases"/>
    <property type="match status" value="1"/>
</dbReference>
<dbReference type="GO" id="GO:0005975">
    <property type="term" value="P:carbohydrate metabolic process"/>
    <property type="evidence" value="ECO:0007669"/>
    <property type="project" value="InterPro"/>
</dbReference>
<dbReference type="Proteomes" id="UP000002772">
    <property type="component" value="Unassembled WGS sequence"/>
</dbReference>
<name>F8N994_9BACT</name>
<reference evidence="11" key="1">
    <citation type="journal article" date="2011" name="Stand. Genomic Sci.">
        <title>Non-contiguous finished genome sequence of the opportunistic oral pathogen Prevotella multisaccharivorax type strain (PPPA20).</title>
        <authorList>
            <person name="Pati A."/>
            <person name="Gronow S."/>
            <person name="Lu M."/>
            <person name="Lapidus A."/>
            <person name="Nolan M."/>
            <person name="Lucas S."/>
            <person name="Hammon N."/>
            <person name="Deshpande S."/>
            <person name="Cheng J.F."/>
            <person name="Tapia R."/>
            <person name="Han C."/>
            <person name="Goodwin L."/>
            <person name="Pitluck S."/>
            <person name="Liolios K."/>
            <person name="Pagani I."/>
            <person name="Mavromatis K."/>
            <person name="Mikhailova N."/>
            <person name="Huntemann M."/>
            <person name="Chen A."/>
            <person name="Palaniappan K."/>
            <person name="Land M."/>
            <person name="Hauser L."/>
            <person name="Detter J.C."/>
            <person name="Brambilla E.M."/>
            <person name="Rohde M."/>
            <person name="Goker M."/>
            <person name="Woyke T."/>
            <person name="Bristow J."/>
            <person name="Eisen J.A."/>
            <person name="Markowitz V."/>
            <person name="Hugenholtz P."/>
            <person name="Kyrpides N.C."/>
            <person name="Klenk H.P."/>
            <person name="Ivanova N."/>
        </authorList>
    </citation>
    <scope>NUCLEOTIDE SEQUENCE [LARGE SCALE GENOMIC DNA]</scope>
    <source>
        <strain evidence="11">DSM 17128</strain>
    </source>
</reference>